<organism evidence="2 3">
    <name type="scientific">Oceanitalea stevensii</name>
    <dbReference type="NCBI Taxonomy" id="2763072"/>
    <lineage>
        <taxon>Bacteria</taxon>
        <taxon>Bacillati</taxon>
        <taxon>Actinomycetota</taxon>
        <taxon>Actinomycetes</taxon>
        <taxon>Micrococcales</taxon>
        <taxon>Bogoriellaceae</taxon>
        <taxon>Georgenia</taxon>
    </lineage>
</organism>
<keyword evidence="1" id="KW-1133">Transmembrane helix</keyword>
<dbReference type="EMBL" id="JACSPO010000001">
    <property type="protein sequence ID" value="MBD8061091.1"/>
    <property type="molecule type" value="Genomic_DNA"/>
</dbReference>
<feature type="transmembrane region" description="Helical" evidence="1">
    <location>
        <begin position="13"/>
        <end position="37"/>
    </location>
</feature>
<comment type="caution">
    <text evidence="2">The sequence shown here is derived from an EMBL/GenBank/DDBJ whole genome shotgun (WGS) entry which is preliminary data.</text>
</comment>
<reference evidence="2 3" key="1">
    <citation type="submission" date="2020-08" db="EMBL/GenBank/DDBJ databases">
        <title>A Genomic Blueprint of the Chicken Gut Microbiome.</title>
        <authorList>
            <person name="Gilroy R."/>
            <person name="Ravi A."/>
            <person name="Getino M."/>
            <person name="Pursley I."/>
            <person name="Horton D.L."/>
            <person name="Alikhan N.-F."/>
            <person name="Baker D."/>
            <person name="Gharbi K."/>
            <person name="Hall N."/>
            <person name="Watson M."/>
            <person name="Adriaenssens E.M."/>
            <person name="Foster-Nyarko E."/>
            <person name="Jarju S."/>
            <person name="Secka A."/>
            <person name="Antonio M."/>
            <person name="Oren A."/>
            <person name="Chaudhuri R."/>
            <person name="La Ragione R.M."/>
            <person name="Hildebrand F."/>
            <person name="Pallen M.J."/>
        </authorList>
    </citation>
    <scope>NUCLEOTIDE SEQUENCE [LARGE SCALE GENOMIC DNA]</scope>
    <source>
        <strain evidence="2 3">Sa1BUA1</strain>
    </source>
</reference>
<evidence type="ECO:0000313" key="2">
    <source>
        <dbReference type="EMBL" id="MBD8061091.1"/>
    </source>
</evidence>
<sequence length="82" mass="8184">MSTDRSRSPLPELAGAIVVGVALVVLTLLVLVAMHVLTGRLLTGSDAQGQPEGAAAELRVPSHEMTGVLVPGGAAAPGTMEA</sequence>
<evidence type="ECO:0000256" key="1">
    <source>
        <dbReference type="SAM" id="Phobius"/>
    </source>
</evidence>
<protein>
    <submittedName>
        <fullName evidence="2">Uncharacterized protein</fullName>
    </submittedName>
</protein>
<accession>A0ABR8YYE1</accession>
<keyword evidence="3" id="KW-1185">Reference proteome</keyword>
<dbReference type="Proteomes" id="UP000661894">
    <property type="component" value="Unassembled WGS sequence"/>
</dbReference>
<keyword evidence="1" id="KW-0812">Transmembrane</keyword>
<gene>
    <name evidence="2" type="ORF">H9624_01980</name>
</gene>
<keyword evidence="1" id="KW-0472">Membrane</keyword>
<proteinExistence type="predicted"/>
<name>A0ABR8YYE1_9MICO</name>
<dbReference type="RefSeq" id="WP_251838234.1">
    <property type="nucleotide sequence ID" value="NZ_JACSPO010000001.1"/>
</dbReference>
<evidence type="ECO:0000313" key="3">
    <source>
        <dbReference type="Proteomes" id="UP000661894"/>
    </source>
</evidence>